<dbReference type="EMBL" id="JAUDFV010000110">
    <property type="protein sequence ID" value="KAL2730945.1"/>
    <property type="molecule type" value="Genomic_DNA"/>
</dbReference>
<proteinExistence type="predicted"/>
<dbReference type="AlphaFoldDB" id="A0ABD2BE34"/>
<keyword evidence="3" id="KW-1185">Reference proteome</keyword>
<feature type="compositionally biased region" description="Polar residues" evidence="1">
    <location>
        <begin position="86"/>
        <end position="95"/>
    </location>
</feature>
<comment type="caution">
    <text evidence="2">The sequence shown here is derived from an EMBL/GenBank/DDBJ whole genome shotgun (WGS) entry which is preliminary data.</text>
</comment>
<name>A0ABD2BE34_VESSQ</name>
<organism evidence="2 3">
    <name type="scientific">Vespula squamosa</name>
    <name type="common">Southern yellow jacket</name>
    <name type="synonym">Wasp</name>
    <dbReference type="NCBI Taxonomy" id="30214"/>
    <lineage>
        <taxon>Eukaryota</taxon>
        <taxon>Metazoa</taxon>
        <taxon>Ecdysozoa</taxon>
        <taxon>Arthropoda</taxon>
        <taxon>Hexapoda</taxon>
        <taxon>Insecta</taxon>
        <taxon>Pterygota</taxon>
        <taxon>Neoptera</taxon>
        <taxon>Endopterygota</taxon>
        <taxon>Hymenoptera</taxon>
        <taxon>Apocrita</taxon>
        <taxon>Aculeata</taxon>
        <taxon>Vespoidea</taxon>
        <taxon>Vespidae</taxon>
        <taxon>Vespinae</taxon>
        <taxon>Vespula</taxon>
    </lineage>
</organism>
<gene>
    <name evidence="2" type="ORF">V1478_005358</name>
</gene>
<dbReference type="Proteomes" id="UP001607302">
    <property type="component" value="Unassembled WGS sequence"/>
</dbReference>
<protein>
    <submittedName>
        <fullName evidence="2">Uncharacterized protein</fullName>
    </submittedName>
</protein>
<sequence>MRIKDLPTRIVRHGSTISFLNNSLRFRRKSEMLGVLDTGSKKEKEKNHFQHPPHFSSLCNLILQGLISREKKIKRGWSKKKRGDSYENSQSSSQCRNKEGACERRPPVTKWPCPCTNHRCQELPCTREISTPRNKVATSTSDECHPAVARKNFQSSCYALKRRLPSSLCKNKKRKKMEKRIK</sequence>
<feature type="region of interest" description="Disordered" evidence="1">
    <location>
        <begin position="75"/>
        <end position="99"/>
    </location>
</feature>
<evidence type="ECO:0000313" key="3">
    <source>
        <dbReference type="Proteomes" id="UP001607302"/>
    </source>
</evidence>
<accession>A0ABD2BE34</accession>
<reference evidence="2 3" key="1">
    <citation type="journal article" date="2024" name="Ann. Entomol. Soc. Am.">
        <title>Genomic analyses of the southern and eastern yellowjacket wasps (Hymenoptera: Vespidae) reveal evolutionary signatures of social life.</title>
        <authorList>
            <person name="Catto M.A."/>
            <person name="Caine P.B."/>
            <person name="Orr S.E."/>
            <person name="Hunt B.G."/>
            <person name="Goodisman M.A.D."/>
        </authorList>
    </citation>
    <scope>NUCLEOTIDE SEQUENCE [LARGE SCALE GENOMIC DNA]</scope>
    <source>
        <strain evidence="2">233</strain>
        <tissue evidence="2">Head and thorax</tissue>
    </source>
</reference>
<evidence type="ECO:0000313" key="2">
    <source>
        <dbReference type="EMBL" id="KAL2730945.1"/>
    </source>
</evidence>
<evidence type="ECO:0000256" key="1">
    <source>
        <dbReference type="SAM" id="MobiDB-lite"/>
    </source>
</evidence>